<feature type="coiled-coil region" evidence="1">
    <location>
        <begin position="48"/>
        <end position="114"/>
    </location>
</feature>
<comment type="caution">
    <text evidence="2">The sequence shown here is derived from an EMBL/GenBank/DDBJ whole genome shotgun (WGS) entry which is preliminary data.</text>
</comment>
<keyword evidence="1" id="KW-0175">Coiled coil</keyword>
<sequence>MCIRSISLPAERPIQESAVRSGTRQAKSKARTAWIAGAMTCALVVPASAQEKLTVEQLQQRLEALERRVIGTPDEGDEGAPAGEPGLADLDQRLRILERKLELQQEEQVAKAKEAPVIAVNDKGASFKSANGDYEIKIRGLLQGDGRFFLDGVPSGNNDTFLLRTARPIIEGSLGKLVGFRFTPEFAGDSASIVDAYVDLRFDPAYTVRAGKFTSPVGLERLQSSSALADVERALPSELAPNRDIGIQLQGDVAEGRLGYAIGVFNGTVDGRDAVTANPDNEFEYAGRVFFEPFKNSANAWSGLGFGIGASVGDKVGSGNNFLPRYRTPGQVQFFNYRAAVLADGQQSRFSPQGYYYRNAFGLLAEYIVSRQEVRIGGVSDEFSHKAWQATASYVLTGEDASYRGVVKPSNPFNPGKDGWGAFELVGRYGVLEVDEDAFPLFADPAVSSSEASSWTVGLNWYLNSNLKLVINYLQTSLEGGAAGGADREDEKAVFTRLQVAF</sequence>
<organism evidence="2 3">
    <name type="scientific">Pseudoxanthomonas gei</name>
    <dbReference type="NCBI Taxonomy" id="1383030"/>
    <lineage>
        <taxon>Bacteria</taxon>
        <taxon>Pseudomonadati</taxon>
        <taxon>Pseudomonadota</taxon>
        <taxon>Gammaproteobacteria</taxon>
        <taxon>Lysobacterales</taxon>
        <taxon>Lysobacteraceae</taxon>
        <taxon>Pseudoxanthomonas</taxon>
    </lineage>
</organism>
<dbReference type="EMBL" id="QOVG01000006">
    <property type="protein sequence ID" value="NDK39291.1"/>
    <property type="molecule type" value="Genomic_DNA"/>
</dbReference>
<dbReference type="InterPro" id="IPR010870">
    <property type="entry name" value="Porin_O/P"/>
</dbReference>
<dbReference type="Gene3D" id="2.40.160.10">
    <property type="entry name" value="Porin"/>
    <property type="match status" value="1"/>
</dbReference>
<name>A0ABX0ACU9_9GAMM</name>
<evidence type="ECO:0000256" key="1">
    <source>
        <dbReference type="SAM" id="Coils"/>
    </source>
</evidence>
<dbReference type="Pfam" id="PF07396">
    <property type="entry name" value="Porin_O_P"/>
    <property type="match status" value="1"/>
</dbReference>
<gene>
    <name evidence="2" type="ORF">DT603_10605</name>
</gene>
<reference evidence="2 3" key="1">
    <citation type="submission" date="2018-07" db="EMBL/GenBank/DDBJ databases">
        <title>Whole genome Sequencing of Pseudoxanthomonas gei KCTC 32298 (T).</title>
        <authorList>
            <person name="Kumar S."/>
            <person name="Bansal K."/>
            <person name="Kaur A."/>
            <person name="Patil P."/>
            <person name="Sharma S."/>
            <person name="Patil P.B."/>
        </authorList>
    </citation>
    <scope>NUCLEOTIDE SEQUENCE [LARGE SCALE GENOMIC DNA]</scope>
    <source>
        <strain evidence="2 3">KCTC 32298</strain>
    </source>
</reference>
<dbReference type="SUPFAM" id="SSF56935">
    <property type="entry name" value="Porins"/>
    <property type="match status" value="1"/>
</dbReference>
<keyword evidence="3" id="KW-1185">Reference proteome</keyword>
<accession>A0ABX0ACU9</accession>
<protein>
    <submittedName>
        <fullName evidence="2">Porin</fullName>
    </submittedName>
</protein>
<evidence type="ECO:0000313" key="2">
    <source>
        <dbReference type="EMBL" id="NDK39291.1"/>
    </source>
</evidence>
<proteinExistence type="predicted"/>
<evidence type="ECO:0000313" key="3">
    <source>
        <dbReference type="Proteomes" id="UP001429354"/>
    </source>
</evidence>
<dbReference type="Proteomes" id="UP001429354">
    <property type="component" value="Unassembled WGS sequence"/>
</dbReference>
<dbReference type="InterPro" id="IPR023614">
    <property type="entry name" value="Porin_dom_sf"/>
</dbReference>